<organism evidence="4 5">
    <name type="scientific">Halocatena marina</name>
    <dbReference type="NCBI Taxonomy" id="2934937"/>
    <lineage>
        <taxon>Archaea</taxon>
        <taxon>Methanobacteriati</taxon>
        <taxon>Methanobacteriota</taxon>
        <taxon>Stenosarchaea group</taxon>
        <taxon>Halobacteria</taxon>
        <taxon>Halobacteriales</taxon>
        <taxon>Natronomonadaceae</taxon>
        <taxon>Halocatena</taxon>
    </lineage>
</organism>
<comment type="subcellular location">
    <subcellularLocation>
        <location evidence="2">Gas vesicle</location>
    </subcellularLocation>
</comment>
<evidence type="ECO:0000256" key="2">
    <source>
        <dbReference type="ARBA" id="ARBA00035108"/>
    </source>
</evidence>
<evidence type="ECO:0000313" key="4">
    <source>
        <dbReference type="EMBL" id="MFC7192282.1"/>
    </source>
</evidence>
<comment type="similarity">
    <text evidence="3">Belongs to the gas vesicle GvpF/GvpL family.</text>
</comment>
<dbReference type="GO" id="GO:0031411">
    <property type="term" value="C:gas vesicle"/>
    <property type="evidence" value="ECO:0007669"/>
    <property type="project" value="UniProtKB-SubCell"/>
</dbReference>
<keyword evidence="5" id="KW-1185">Reference proteome</keyword>
<sequence length="282" mass="32325">MNDATIKEGRYLYCAVSIPNEEPDFSVTGIDDEPTELLAVDDVGLVVHECNDLYDTDEVDLLRKWLLQHQQVVDAVGERFGTPLPFRFDTIIQGNDDRVREWVREQVDALSHHLDMLSGFWEYHVDATIEEHELEDGLEAKDEQLREITTRMDESEAGGGTNFLLKKQYNQRLTVLKRRRCDERARALCDRLTDIVYEVHDRDISQQSIDLTDSEDDKDDQMTTQLARLTLLAHEDREEEIGDILDDVAAEPGVTVRFTGPWPPYTFAPAIGDERVSEDATN</sequence>
<evidence type="ECO:0000256" key="1">
    <source>
        <dbReference type="ARBA" id="ARBA00022987"/>
    </source>
</evidence>
<dbReference type="RefSeq" id="WP_264556327.1">
    <property type="nucleotide sequence ID" value="NZ_CP109980.1"/>
</dbReference>
<accession>A0ABD5YV50</accession>
<dbReference type="PANTHER" id="PTHR36852:SF1">
    <property type="entry name" value="PROTEIN GVPL 2"/>
    <property type="match status" value="1"/>
</dbReference>
<comment type="caution">
    <text evidence="4">The sequence shown here is derived from an EMBL/GenBank/DDBJ whole genome shotgun (WGS) entry which is preliminary data.</text>
</comment>
<keyword evidence="1" id="KW-0304">Gas vesicle</keyword>
<dbReference type="InterPro" id="IPR009430">
    <property type="entry name" value="GvpL/GvpF"/>
</dbReference>
<dbReference type="Proteomes" id="UP001596417">
    <property type="component" value="Unassembled WGS sequence"/>
</dbReference>
<dbReference type="AlphaFoldDB" id="A0ABD5YV50"/>
<dbReference type="NCBIfam" id="NF045778">
    <property type="entry name" value="gas_vesic_GvpL"/>
    <property type="match status" value="1"/>
</dbReference>
<evidence type="ECO:0000313" key="5">
    <source>
        <dbReference type="Proteomes" id="UP001596417"/>
    </source>
</evidence>
<dbReference type="InterPro" id="IPR054796">
    <property type="entry name" value="Gas_vesic_GvpL"/>
</dbReference>
<reference evidence="4 5" key="1">
    <citation type="journal article" date="2019" name="Int. J. Syst. Evol. Microbiol.">
        <title>The Global Catalogue of Microorganisms (GCM) 10K type strain sequencing project: providing services to taxonomists for standard genome sequencing and annotation.</title>
        <authorList>
            <consortium name="The Broad Institute Genomics Platform"/>
            <consortium name="The Broad Institute Genome Sequencing Center for Infectious Disease"/>
            <person name="Wu L."/>
            <person name="Ma J."/>
        </authorList>
    </citation>
    <scope>NUCLEOTIDE SEQUENCE [LARGE SCALE GENOMIC DNA]</scope>
    <source>
        <strain evidence="4 5">RDMS1</strain>
    </source>
</reference>
<dbReference type="PANTHER" id="PTHR36852">
    <property type="entry name" value="PROTEIN GVPL 2"/>
    <property type="match status" value="1"/>
</dbReference>
<dbReference type="Pfam" id="PF06386">
    <property type="entry name" value="GvpL_GvpF"/>
    <property type="match status" value="1"/>
</dbReference>
<dbReference type="GeneID" id="76201955"/>
<name>A0ABD5YV50_9EURY</name>
<protein>
    <submittedName>
        <fullName evidence="4">Gas vesicle protein GvpL</fullName>
    </submittedName>
</protein>
<proteinExistence type="inferred from homology"/>
<gene>
    <name evidence="4" type="primary">gvpL</name>
    <name evidence="4" type="ORF">ACFQL7_22340</name>
</gene>
<evidence type="ECO:0000256" key="3">
    <source>
        <dbReference type="ARBA" id="ARBA00035643"/>
    </source>
</evidence>
<dbReference type="EMBL" id="JBHTAX010000004">
    <property type="protein sequence ID" value="MFC7192282.1"/>
    <property type="molecule type" value="Genomic_DNA"/>
</dbReference>